<evidence type="ECO:0000256" key="1">
    <source>
        <dbReference type="ARBA" id="ARBA00023125"/>
    </source>
</evidence>
<dbReference type="PRINTS" id="PR00455">
    <property type="entry name" value="HTHTETR"/>
</dbReference>
<keyword evidence="1 2" id="KW-0238">DNA-binding</keyword>
<keyword evidence="5" id="KW-1185">Reference proteome</keyword>
<accession>A0A3G2RB29</accession>
<dbReference type="PROSITE" id="PS50977">
    <property type="entry name" value="HTH_TETR_2"/>
    <property type="match status" value="1"/>
</dbReference>
<evidence type="ECO:0000259" key="3">
    <source>
        <dbReference type="PROSITE" id="PS50977"/>
    </source>
</evidence>
<name>A0A3G2RB29_9FIRM</name>
<dbReference type="InterPro" id="IPR036271">
    <property type="entry name" value="Tet_transcr_reg_TetR-rel_C_sf"/>
</dbReference>
<dbReference type="Gene3D" id="1.10.357.10">
    <property type="entry name" value="Tetracycline Repressor, domain 2"/>
    <property type="match status" value="1"/>
</dbReference>
<dbReference type="GO" id="GO:0003677">
    <property type="term" value="F:DNA binding"/>
    <property type="evidence" value="ECO:0007669"/>
    <property type="project" value="UniProtKB-UniRule"/>
</dbReference>
<feature type="DNA-binding region" description="H-T-H motif" evidence="2">
    <location>
        <begin position="31"/>
        <end position="50"/>
    </location>
</feature>
<dbReference type="EMBL" id="CP033169">
    <property type="protein sequence ID" value="AYO31937.1"/>
    <property type="molecule type" value="Genomic_DNA"/>
</dbReference>
<dbReference type="InterPro" id="IPR001647">
    <property type="entry name" value="HTH_TetR"/>
</dbReference>
<organism evidence="4 5">
    <name type="scientific">Biomaibacter acetigenes</name>
    <dbReference type="NCBI Taxonomy" id="2316383"/>
    <lineage>
        <taxon>Bacteria</taxon>
        <taxon>Bacillati</taxon>
        <taxon>Bacillota</taxon>
        <taxon>Clostridia</taxon>
        <taxon>Thermosediminibacterales</taxon>
        <taxon>Tepidanaerobacteraceae</taxon>
        <taxon>Biomaibacter</taxon>
    </lineage>
</organism>
<evidence type="ECO:0000313" key="5">
    <source>
        <dbReference type="Proteomes" id="UP000280960"/>
    </source>
</evidence>
<dbReference type="PANTHER" id="PTHR43479">
    <property type="entry name" value="ACREF/ENVCD OPERON REPRESSOR-RELATED"/>
    <property type="match status" value="1"/>
</dbReference>
<dbReference type="AlphaFoldDB" id="A0A3G2RB29"/>
<sequence>MLKREKQLEKRSSILEAAVSVFSREGYPNARMQEIATKAGIGKGTIYQYFKGKKHLFQQVVKEGIDQYAIGIKNEIKGCIGIEQILKKIVTFSFSFLENHSDVLKMIESHRSLIDESMLKWLYDRKNKITDLLVKTIVEKTEKKGMRSYKDAELAANCFFGMMISVVQEKVFHKKELDIEEVSDRIVKIFLHGYEQL</sequence>
<proteinExistence type="predicted"/>
<dbReference type="Proteomes" id="UP000280960">
    <property type="component" value="Chromosome"/>
</dbReference>
<dbReference type="PANTHER" id="PTHR43479:SF11">
    <property type="entry name" value="ACREF_ENVCD OPERON REPRESSOR-RELATED"/>
    <property type="match status" value="1"/>
</dbReference>
<evidence type="ECO:0000313" key="4">
    <source>
        <dbReference type="EMBL" id="AYO31937.1"/>
    </source>
</evidence>
<dbReference type="InterPro" id="IPR009057">
    <property type="entry name" value="Homeodomain-like_sf"/>
</dbReference>
<dbReference type="InterPro" id="IPR050624">
    <property type="entry name" value="HTH-type_Tx_Regulator"/>
</dbReference>
<dbReference type="Pfam" id="PF00440">
    <property type="entry name" value="TetR_N"/>
    <property type="match status" value="1"/>
</dbReference>
<dbReference type="KEGG" id="bacg:D2962_16200"/>
<protein>
    <submittedName>
        <fullName evidence="4">TetR/AcrR family transcriptional regulator</fullName>
    </submittedName>
</protein>
<evidence type="ECO:0000256" key="2">
    <source>
        <dbReference type="PROSITE-ProRule" id="PRU00335"/>
    </source>
</evidence>
<feature type="domain" description="HTH tetR-type" evidence="3">
    <location>
        <begin position="8"/>
        <end position="68"/>
    </location>
</feature>
<dbReference type="SUPFAM" id="SSF48498">
    <property type="entry name" value="Tetracyclin repressor-like, C-terminal domain"/>
    <property type="match status" value="1"/>
</dbReference>
<dbReference type="SUPFAM" id="SSF46689">
    <property type="entry name" value="Homeodomain-like"/>
    <property type="match status" value="1"/>
</dbReference>
<gene>
    <name evidence="4" type="ORF">D2962_16200</name>
</gene>
<dbReference type="Gene3D" id="1.10.10.60">
    <property type="entry name" value="Homeodomain-like"/>
    <property type="match status" value="1"/>
</dbReference>
<reference evidence="4 5" key="1">
    <citation type="submission" date="2018-10" db="EMBL/GenBank/DDBJ databases">
        <authorList>
            <person name="Zhang X."/>
        </authorList>
    </citation>
    <scope>NUCLEOTIDE SEQUENCE [LARGE SCALE GENOMIC DNA]</scope>
    <source>
        <strain evidence="4 5">SK-G1</strain>
    </source>
</reference>